<organism evidence="2 3">
    <name type="scientific">Labeo rohita</name>
    <name type="common">Indian major carp</name>
    <name type="synonym">Cyprinus rohita</name>
    <dbReference type="NCBI Taxonomy" id="84645"/>
    <lineage>
        <taxon>Eukaryota</taxon>
        <taxon>Metazoa</taxon>
        <taxon>Chordata</taxon>
        <taxon>Craniata</taxon>
        <taxon>Vertebrata</taxon>
        <taxon>Euteleostomi</taxon>
        <taxon>Actinopterygii</taxon>
        <taxon>Neopterygii</taxon>
        <taxon>Teleostei</taxon>
        <taxon>Ostariophysi</taxon>
        <taxon>Cypriniformes</taxon>
        <taxon>Cyprinidae</taxon>
        <taxon>Labeoninae</taxon>
        <taxon>Labeonini</taxon>
        <taxon>Labeo</taxon>
    </lineage>
</organism>
<dbReference type="Proteomes" id="UP000830375">
    <property type="component" value="Unassembled WGS sequence"/>
</dbReference>
<gene>
    <name evidence="2" type="ORF">H4Q32_025174</name>
</gene>
<feature type="region of interest" description="Disordered" evidence="1">
    <location>
        <begin position="216"/>
        <end position="247"/>
    </location>
</feature>
<evidence type="ECO:0000256" key="1">
    <source>
        <dbReference type="SAM" id="MobiDB-lite"/>
    </source>
</evidence>
<accession>A0ABQ8L537</accession>
<comment type="caution">
    <text evidence="2">The sequence shown here is derived from an EMBL/GenBank/DDBJ whole genome shotgun (WGS) entry which is preliminary data.</text>
</comment>
<dbReference type="EMBL" id="JACTAM010002123">
    <property type="protein sequence ID" value="KAI2645848.1"/>
    <property type="molecule type" value="Genomic_DNA"/>
</dbReference>
<protein>
    <submittedName>
        <fullName evidence="2">HTH-type transcriptional regulator GalR</fullName>
    </submittedName>
</protein>
<name>A0ABQ8L537_LABRO</name>
<evidence type="ECO:0000313" key="3">
    <source>
        <dbReference type="Proteomes" id="UP000830375"/>
    </source>
</evidence>
<evidence type="ECO:0000313" key="2">
    <source>
        <dbReference type="EMBL" id="KAI2645848.1"/>
    </source>
</evidence>
<proteinExistence type="predicted"/>
<keyword evidence="3" id="KW-1185">Reference proteome</keyword>
<reference evidence="2 3" key="1">
    <citation type="submission" date="2022-01" db="EMBL/GenBank/DDBJ databases">
        <title>A high-quality chromosome-level genome assembly of rohu carp, Labeo rohita.</title>
        <authorList>
            <person name="Arick M.A. II"/>
            <person name="Hsu C.-Y."/>
            <person name="Magbanua Z."/>
            <person name="Pechanova O."/>
            <person name="Grover C."/>
            <person name="Miller E."/>
            <person name="Thrash A."/>
            <person name="Ezzel L."/>
            <person name="Alam S."/>
            <person name="Benzie J."/>
            <person name="Hamilton M."/>
            <person name="Karsi A."/>
            <person name="Lawrence M.L."/>
            <person name="Peterson D.G."/>
        </authorList>
    </citation>
    <scope>NUCLEOTIDE SEQUENCE [LARGE SCALE GENOMIC DNA]</scope>
    <source>
        <strain evidence="3">BAU-BD-2019</strain>
        <tissue evidence="2">Blood</tissue>
    </source>
</reference>
<sequence>MEQCVRTKKRKIAAKVAEHFHVVSEQINQQALDFDYGEPLEDVFEDSVEDVLQNTENECATDIFYDALDFKSFNDFENDYADTDLDCSDSEDEIENASEIQLDDADGLAEWAAEYSISQNALSALLKIKQKGLNVPLDARTLMCTERKCNVKNVAGGSYYHFGIRNSVVAELASLDFDLRDLTDSLTLRINIDGLPLFRSTTLSLWPILTEADSGGNLGKGKRKKRAVILSSSDEDSDGAGHDRPPFSVPLLPPVPEICQPEAPQVLNIRPFVQPRPPSAPPAVSPDHRLQHRTNNSAFRDGMFTHLLSLWRKLRRRRGFMERRYSHSLHSEMETLGRSATPGYPFPPKNCVRC</sequence>